<evidence type="ECO:0000313" key="4">
    <source>
        <dbReference type="RefSeq" id="XP_031553440.1"/>
    </source>
</evidence>
<sequence>MSEKDIAGMASAPADPSEILRSSTEKNNYTRLTRLLIEGGTVILRELLDIIIPPHHFAHVLMFPIVLGRLELLRDRHIITSEQWKSLFPTDTSCGKSTDFDITLLFKLLREFCSLTSPPNGWDKLPDDTDLALPADLARIKYYRNVVYAHRAKIELDDNWETAIKKLLKDPLDIQKSHEENEKLKIWCIDDPGVPQTLPDLRDENAKLKNQETRLESSLG</sequence>
<accession>A0A6P8HLF1</accession>
<dbReference type="PANTHER" id="PTHR46844">
    <property type="entry name" value="SLR5058 PROTEIN"/>
    <property type="match status" value="1"/>
</dbReference>
<dbReference type="GeneID" id="116290530"/>
<dbReference type="AlphaFoldDB" id="A0A6P8HLF1"/>
<dbReference type="PANTHER" id="PTHR46844:SF1">
    <property type="entry name" value="SLR5058 PROTEIN"/>
    <property type="match status" value="1"/>
</dbReference>
<dbReference type="Pfam" id="PF18738">
    <property type="entry name" value="HEPN_DZIP3"/>
    <property type="match status" value="1"/>
</dbReference>
<feature type="region of interest" description="Disordered" evidence="1">
    <location>
        <begin position="198"/>
        <end position="220"/>
    </location>
</feature>
<dbReference type="InterPro" id="IPR041249">
    <property type="entry name" value="HEPN_DZIP3"/>
</dbReference>
<reference evidence="4" key="1">
    <citation type="submission" date="2025-08" db="UniProtKB">
        <authorList>
            <consortium name="RefSeq"/>
        </authorList>
    </citation>
    <scope>IDENTIFICATION</scope>
    <source>
        <tissue evidence="4">Tentacle</tissue>
    </source>
</reference>
<dbReference type="InParanoid" id="A0A6P8HLF1"/>
<proteinExistence type="predicted"/>
<dbReference type="OrthoDB" id="5979063at2759"/>
<evidence type="ECO:0000313" key="3">
    <source>
        <dbReference type="Proteomes" id="UP000515163"/>
    </source>
</evidence>
<name>A0A6P8HLF1_ACTTE</name>
<evidence type="ECO:0000259" key="2">
    <source>
        <dbReference type="Pfam" id="PF18738"/>
    </source>
</evidence>
<keyword evidence="3" id="KW-1185">Reference proteome</keyword>
<organism evidence="3 4">
    <name type="scientific">Actinia tenebrosa</name>
    <name type="common">Australian red waratah sea anemone</name>
    <dbReference type="NCBI Taxonomy" id="6105"/>
    <lineage>
        <taxon>Eukaryota</taxon>
        <taxon>Metazoa</taxon>
        <taxon>Cnidaria</taxon>
        <taxon>Anthozoa</taxon>
        <taxon>Hexacorallia</taxon>
        <taxon>Actiniaria</taxon>
        <taxon>Actiniidae</taxon>
        <taxon>Actinia</taxon>
    </lineage>
</organism>
<dbReference type="RefSeq" id="XP_031553440.1">
    <property type="nucleotide sequence ID" value="XM_031697580.1"/>
</dbReference>
<feature type="domain" description="DZIP3-like HEPN" evidence="2">
    <location>
        <begin position="70"/>
        <end position="191"/>
    </location>
</feature>
<dbReference type="KEGG" id="aten:116290530"/>
<protein>
    <submittedName>
        <fullName evidence="4">E3 ubiquitin-protein ligase DZIP3-like isoform X1</fullName>
    </submittedName>
</protein>
<evidence type="ECO:0000256" key="1">
    <source>
        <dbReference type="SAM" id="MobiDB-lite"/>
    </source>
</evidence>
<dbReference type="Proteomes" id="UP000515163">
    <property type="component" value="Unplaced"/>
</dbReference>
<gene>
    <name evidence="4" type="primary">LOC116290530</name>
</gene>
<feature type="compositionally biased region" description="Basic and acidic residues" evidence="1">
    <location>
        <begin position="200"/>
        <end position="220"/>
    </location>
</feature>